<keyword evidence="3" id="KW-1185">Reference proteome</keyword>
<dbReference type="InterPro" id="IPR036390">
    <property type="entry name" value="WH_DNA-bd_sf"/>
</dbReference>
<dbReference type="Gene3D" id="1.10.10.10">
    <property type="entry name" value="Winged helix-like DNA-binding domain superfamily/Winged helix DNA-binding domain"/>
    <property type="match status" value="1"/>
</dbReference>
<evidence type="ECO:0000313" key="2">
    <source>
        <dbReference type="EMBL" id="MFD1009637.1"/>
    </source>
</evidence>
<comment type="caution">
    <text evidence="2">The sequence shown here is derived from an EMBL/GenBank/DDBJ whole genome shotgun (WGS) entry which is preliminary data.</text>
</comment>
<name>A0ABW3KPT8_9GAMM</name>
<reference evidence="3" key="1">
    <citation type="journal article" date="2019" name="Int. J. Syst. Evol. Microbiol.">
        <title>The Global Catalogue of Microorganisms (GCM) 10K type strain sequencing project: providing services to taxonomists for standard genome sequencing and annotation.</title>
        <authorList>
            <consortium name="The Broad Institute Genomics Platform"/>
            <consortium name="The Broad Institute Genome Sequencing Center for Infectious Disease"/>
            <person name="Wu L."/>
            <person name="Ma J."/>
        </authorList>
    </citation>
    <scope>NUCLEOTIDE SEQUENCE [LARGE SCALE GENOMIC DNA]</scope>
    <source>
        <strain evidence="3">CCUG 60525</strain>
    </source>
</reference>
<dbReference type="Pfam" id="PF00126">
    <property type="entry name" value="HTH_1"/>
    <property type="match status" value="1"/>
</dbReference>
<dbReference type="Proteomes" id="UP001597048">
    <property type="component" value="Unassembled WGS sequence"/>
</dbReference>
<dbReference type="PROSITE" id="PS50931">
    <property type="entry name" value="HTH_LYSR"/>
    <property type="match status" value="1"/>
</dbReference>
<feature type="domain" description="HTH lysR-type" evidence="1">
    <location>
        <begin position="1"/>
        <end position="30"/>
    </location>
</feature>
<evidence type="ECO:0000313" key="3">
    <source>
        <dbReference type="Proteomes" id="UP001597048"/>
    </source>
</evidence>
<evidence type="ECO:0000259" key="1">
    <source>
        <dbReference type="PROSITE" id="PS50931"/>
    </source>
</evidence>
<dbReference type="InterPro" id="IPR036388">
    <property type="entry name" value="WH-like_DNA-bd_sf"/>
</dbReference>
<dbReference type="RefSeq" id="WP_379559662.1">
    <property type="nucleotide sequence ID" value="NZ_JBHTJS010000063.1"/>
</dbReference>
<accession>A0ABW3KPT8</accession>
<dbReference type="SUPFAM" id="SSF46785">
    <property type="entry name" value="Winged helix' DNA-binding domain"/>
    <property type="match status" value="1"/>
</dbReference>
<sequence>MDRIDAMRAFVAVVTEGSFTRAAERLDMSL</sequence>
<gene>
    <name evidence="2" type="ORF">ACFQ1C_15930</name>
</gene>
<protein>
    <submittedName>
        <fullName evidence="2">LysR family transcriptional regulator</fullName>
    </submittedName>
</protein>
<dbReference type="EMBL" id="JBHTJS010000063">
    <property type="protein sequence ID" value="MFD1009637.1"/>
    <property type="molecule type" value="Genomic_DNA"/>
</dbReference>
<organism evidence="2 3">
    <name type="scientific">Oceanisphaera ostreae</name>
    <dbReference type="NCBI Taxonomy" id="914151"/>
    <lineage>
        <taxon>Bacteria</taxon>
        <taxon>Pseudomonadati</taxon>
        <taxon>Pseudomonadota</taxon>
        <taxon>Gammaproteobacteria</taxon>
        <taxon>Aeromonadales</taxon>
        <taxon>Aeromonadaceae</taxon>
        <taxon>Oceanisphaera</taxon>
    </lineage>
</organism>
<proteinExistence type="predicted"/>
<dbReference type="InterPro" id="IPR000847">
    <property type="entry name" value="LysR_HTH_N"/>
</dbReference>